<proteinExistence type="predicted"/>
<sequence>MVEAVGSAAVGGEMAHTAPVSDAAWRGRGLPVHWLEQVRADIASLIFHAADDHIVGTHLLQVSVKPPNGRLSMDRRRKLGASPIGSAACLSD</sequence>
<evidence type="ECO:0000313" key="2">
    <source>
        <dbReference type="Proteomes" id="UP000053573"/>
    </source>
</evidence>
<reference evidence="2" key="1">
    <citation type="journal article" date="2015" name="PLoS Genet.">
        <title>The dynamic genome and transcriptome of the human fungal pathogen Blastomyces and close relative Emmonsia.</title>
        <authorList>
            <person name="Munoz J.F."/>
            <person name="Gauthier G.M."/>
            <person name="Desjardins C.A."/>
            <person name="Gallo J.E."/>
            <person name="Holder J."/>
            <person name="Sullivan T.D."/>
            <person name="Marty A.J."/>
            <person name="Carmen J.C."/>
            <person name="Chen Z."/>
            <person name="Ding L."/>
            <person name="Gujja S."/>
            <person name="Magrini V."/>
            <person name="Misas E."/>
            <person name="Mitreva M."/>
            <person name="Priest M."/>
            <person name="Saif S."/>
            <person name="Whiston E.A."/>
            <person name="Young S."/>
            <person name="Zeng Q."/>
            <person name="Goldman W.E."/>
            <person name="Mardis E.R."/>
            <person name="Taylor J.W."/>
            <person name="McEwen J.G."/>
            <person name="Clay O.K."/>
            <person name="Klein B.S."/>
            <person name="Cuomo C.A."/>
        </authorList>
    </citation>
    <scope>NUCLEOTIDE SEQUENCE [LARGE SCALE GENOMIC DNA]</scope>
    <source>
        <strain evidence="2">UAMH 139</strain>
    </source>
</reference>
<gene>
    <name evidence="1" type="ORF">EMPG_15362</name>
</gene>
<organism evidence="1 2">
    <name type="scientific">Blastomyces silverae</name>
    <dbReference type="NCBI Taxonomy" id="2060906"/>
    <lineage>
        <taxon>Eukaryota</taxon>
        <taxon>Fungi</taxon>
        <taxon>Dikarya</taxon>
        <taxon>Ascomycota</taxon>
        <taxon>Pezizomycotina</taxon>
        <taxon>Eurotiomycetes</taxon>
        <taxon>Eurotiomycetidae</taxon>
        <taxon>Onygenales</taxon>
        <taxon>Ajellomycetaceae</taxon>
        <taxon>Blastomyces</taxon>
    </lineage>
</organism>
<dbReference type="AlphaFoldDB" id="A0A0H1BJ74"/>
<accession>A0A0H1BJ74</accession>
<dbReference type="EMBL" id="LDEV01002396">
    <property type="protein sequence ID" value="KLJ09221.1"/>
    <property type="molecule type" value="Genomic_DNA"/>
</dbReference>
<protein>
    <submittedName>
        <fullName evidence="1">Uncharacterized protein</fullName>
    </submittedName>
</protein>
<evidence type="ECO:0000313" key="1">
    <source>
        <dbReference type="EMBL" id="KLJ09221.1"/>
    </source>
</evidence>
<name>A0A0H1BJ74_9EURO</name>
<comment type="caution">
    <text evidence="1">The sequence shown here is derived from an EMBL/GenBank/DDBJ whole genome shotgun (WGS) entry which is preliminary data.</text>
</comment>
<dbReference type="Proteomes" id="UP000053573">
    <property type="component" value="Unassembled WGS sequence"/>
</dbReference>
<keyword evidence="2" id="KW-1185">Reference proteome</keyword>